<dbReference type="OrthoDB" id="2288928at2759"/>
<evidence type="ECO:0000256" key="7">
    <source>
        <dbReference type="ARBA" id="ARBA00039514"/>
    </source>
</evidence>
<dbReference type="InterPro" id="IPR001680">
    <property type="entry name" value="WD40_rpt"/>
</dbReference>
<accession>C4R1Y5</accession>
<sequence>MAKTKTQILQSKLRKQESNVYPLLEINFEEMPIFAMAAHPSKSLIALGFATGHVQMITYDPKTLKEEARNLFKAFRSDYKGQTKSVMNTDRKWWRVDKLKIHATKDSLIQWKTKRHKGSCRALCFDPSGSKLFTAGSDNVLKCANSVTGKVLYKVVLDIKSRISKMIVAPTKPLILIGDESGNVHVYDQRTLKKLHFIENCHGDAVNGIVSLASTNENEFVSCGSSSLTHFNVKSGIIAESEDQEDEIMSVTVVDPDNCEVLMCGMSEGGVSVWNKNSNNFDSMIRKTKTGEDSVDSVIGTLKGDSCVWAGTSGGLVHLIHSKNGKILETREHSKTDDVTFLDLDYEYRLITCGTDRVRLWGELQDVEKEEDEEEQEEEEATTEEEDPSDSSDSTNDVEIDLPKDISSEYDENKSSINSNDDSRVVSDRSALLGDIDNPSESIQKKKRRKVIKNSGNLVLGSFFAGL</sequence>
<evidence type="ECO:0000256" key="8">
    <source>
        <dbReference type="SAM" id="MobiDB-lite"/>
    </source>
</evidence>
<dbReference type="PANTHER" id="PTHR19924">
    <property type="entry name" value="UTP15 U3 SMALL NUCLEOLAR RNA-ASSOCIATED PROTEIN 15 FAMILY MEMBER"/>
    <property type="match status" value="1"/>
</dbReference>
<dbReference type="RefSeq" id="XP_002491789.1">
    <property type="nucleotide sequence ID" value="XM_002491744.1"/>
</dbReference>
<keyword evidence="10" id="KW-1185">Reference proteome</keyword>
<dbReference type="OMA" id="QAIHPTE"/>
<evidence type="ECO:0000256" key="1">
    <source>
        <dbReference type="ARBA" id="ARBA00004604"/>
    </source>
</evidence>
<feature type="region of interest" description="Disordered" evidence="8">
    <location>
        <begin position="365"/>
        <end position="448"/>
    </location>
</feature>
<dbReference type="GO" id="GO:0042273">
    <property type="term" value="P:ribosomal large subunit biogenesis"/>
    <property type="evidence" value="ECO:0007669"/>
    <property type="project" value="EnsemblFungi"/>
</dbReference>
<evidence type="ECO:0000256" key="2">
    <source>
        <dbReference type="ARBA" id="ARBA00007625"/>
    </source>
</evidence>
<dbReference type="KEGG" id="ppa:PAS_chr2-2_0400"/>
<evidence type="ECO:0000313" key="9">
    <source>
        <dbReference type="EMBL" id="CAY69509.1"/>
    </source>
</evidence>
<dbReference type="FunCoup" id="C4R1Y5">
    <property type="interactions" value="119"/>
</dbReference>
<dbReference type="Pfam" id="PF00400">
    <property type="entry name" value="WD40"/>
    <property type="match status" value="1"/>
</dbReference>
<keyword evidence="4" id="KW-0677">Repeat</keyword>
<dbReference type="Gene3D" id="2.130.10.10">
    <property type="entry name" value="YVTN repeat-like/Quinoprotein amine dehydrogenase"/>
    <property type="match status" value="2"/>
</dbReference>
<dbReference type="SMR" id="C4R1Y5"/>
<name>C4R1Y5_KOMPG</name>
<evidence type="ECO:0000313" key="10">
    <source>
        <dbReference type="Proteomes" id="UP000000314"/>
    </source>
</evidence>
<comment type="subcellular location">
    <subcellularLocation>
        <location evidence="1">Nucleus</location>
        <location evidence="1">Nucleolus</location>
    </subcellularLocation>
</comment>
<dbReference type="InterPro" id="IPR015943">
    <property type="entry name" value="WD40/YVTN_repeat-like_dom_sf"/>
</dbReference>
<feature type="compositionally biased region" description="Basic and acidic residues" evidence="8">
    <location>
        <begin position="401"/>
        <end position="414"/>
    </location>
</feature>
<evidence type="ECO:0000256" key="5">
    <source>
        <dbReference type="ARBA" id="ARBA00023242"/>
    </source>
</evidence>
<dbReference type="Proteomes" id="UP000000314">
    <property type="component" value="Chromosome 2"/>
</dbReference>
<feature type="compositionally biased region" description="Acidic residues" evidence="8">
    <location>
        <begin position="368"/>
        <end position="400"/>
    </location>
</feature>
<dbReference type="GeneID" id="8199107"/>
<organism evidence="9 10">
    <name type="scientific">Komagataella phaffii (strain GS115 / ATCC 20864)</name>
    <name type="common">Yeast</name>
    <name type="synonym">Pichia pastoris</name>
    <dbReference type="NCBI Taxonomy" id="644223"/>
    <lineage>
        <taxon>Eukaryota</taxon>
        <taxon>Fungi</taxon>
        <taxon>Dikarya</taxon>
        <taxon>Ascomycota</taxon>
        <taxon>Saccharomycotina</taxon>
        <taxon>Pichiomycetes</taxon>
        <taxon>Pichiales</taxon>
        <taxon>Pichiaceae</taxon>
        <taxon>Komagataella</taxon>
    </lineage>
</organism>
<evidence type="ECO:0000256" key="3">
    <source>
        <dbReference type="ARBA" id="ARBA00022574"/>
    </source>
</evidence>
<evidence type="ECO:0000256" key="6">
    <source>
        <dbReference type="ARBA" id="ARBA00039238"/>
    </source>
</evidence>
<comment type="similarity">
    <text evidence="2">Belongs to the WD repeat WDR55 family.</text>
</comment>
<dbReference type="GO" id="GO:0006364">
    <property type="term" value="P:rRNA processing"/>
    <property type="evidence" value="ECO:0007669"/>
    <property type="project" value="TreeGrafter"/>
</dbReference>
<evidence type="ECO:0000256" key="4">
    <source>
        <dbReference type="ARBA" id="ARBA00022737"/>
    </source>
</evidence>
<proteinExistence type="inferred from homology"/>
<gene>
    <name evidence="9" type="ordered locus">PAS_chr2-2_0400</name>
</gene>
<dbReference type="GO" id="GO:0005730">
    <property type="term" value="C:nucleolus"/>
    <property type="evidence" value="ECO:0007669"/>
    <property type="project" value="UniProtKB-SubCell"/>
</dbReference>
<dbReference type="GO" id="GO:0045943">
    <property type="term" value="P:positive regulation of transcription by RNA polymerase I"/>
    <property type="evidence" value="ECO:0007669"/>
    <property type="project" value="TreeGrafter"/>
</dbReference>
<dbReference type="PANTHER" id="PTHR19924:SF31">
    <property type="entry name" value="WD REPEAT-CONTAINING PROTEIN JIP5"/>
    <property type="match status" value="1"/>
</dbReference>
<dbReference type="InParanoid" id="C4R1Y5"/>
<dbReference type="SMART" id="SM00320">
    <property type="entry name" value="WD40"/>
    <property type="match status" value="6"/>
</dbReference>
<dbReference type="AlphaFoldDB" id="C4R1Y5"/>
<protein>
    <recommendedName>
        <fullName evidence="6">WD repeat-containing protein JIP5</fullName>
    </recommendedName>
    <alternativeName>
        <fullName evidence="7">WD repeat-containing protein jip5</fullName>
    </alternativeName>
</protein>
<dbReference type="InterPro" id="IPR036322">
    <property type="entry name" value="WD40_repeat_dom_sf"/>
</dbReference>
<dbReference type="HOGENOM" id="CLU_052691_0_0_1"/>
<dbReference type="STRING" id="644223.C4R1Y5"/>
<keyword evidence="3" id="KW-0853">WD repeat</keyword>
<dbReference type="eggNOG" id="KOG2444">
    <property type="taxonomic scope" value="Eukaryota"/>
</dbReference>
<keyword evidence="5" id="KW-0539">Nucleus</keyword>
<dbReference type="EMBL" id="FN392320">
    <property type="protein sequence ID" value="CAY69509.1"/>
    <property type="molecule type" value="Genomic_DNA"/>
</dbReference>
<reference evidence="9 10" key="1">
    <citation type="journal article" date="2009" name="Nat. Biotechnol.">
        <title>Genome sequence of the recombinant protein production host Pichia pastoris.</title>
        <authorList>
            <person name="De Schutter K."/>
            <person name="Lin Y.C."/>
            <person name="Tiels P."/>
            <person name="Van Hecke A."/>
            <person name="Glinka S."/>
            <person name="Weber-Lehmann J."/>
            <person name="Rouze P."/>
            <person name="Van de Peer Y."/>
            <person name="Callewaert N."/>
        </authorList>
    </citation>
    <scope>NUCLEOTIDE SEQUENCE [LARGE SCALE GENOMIC DNA]</scope>
    <source>
        <strain evidence="10">GS115 / ATCC 20864</strain>
    </source>
</reference>
<dbReference type="SUPFAM" id="SSF50978">
    <property type="entry name" value="WD40 repeat-like"/>
    <property type="match status" value="1"/>
</dbReference>